<dbReference type="Pfam" id="PF14956">
    <property type="entry name" value="DUF4505"/>
    <property type="match status" value="1"/>
</dbReference>
<dbReference type="OrthoDB" id="10260024at2759"/>
<evidence type="ECO:0000313" key="2">
    <source>
        <dbReference type="Proteomes" id="UP000085678"/>
    </source>
</evidence>
<dbReference type="PANTHER" id="PTHR31449">
    <property type="entry name" value="UPF0598 PROTEIN C8ORF82"/>
    <property type="match status" value="1"/>
</dbReference>
<dbReference type="Proteomes" id="UP000085678">
    <property type="component" value="Unplaced"/>
</dbReference>
<dbReference type="GeneID" id="106156367"/>
<name>A0A1S3HLR8_LINAN</name>
<sequence length="223" mass="26048">MFRKVSTLRQTVGCALRINAIRNVHYEQGQSPEPKIREYFYYIDHQGQLFLDDAKMKNFTSCFKEKDFLQFFFKRVKFNNTGRYEEDFPYVSPCGRERNYIRCDDLPIVFTQILETADGEPDLLSCNHTGDKLTLTFDPEKVCMLPETGRIYHPASDRVGGVGLIKSALAIELSKYFEFSPDKEFEPPVYFTWKGHRYSLTNELIPSLKKMDKFKSPAYVPEI</sequence>
<reference evidence="3" key="1">
    <citation type="submission" date="2025-08" db="UniProtKB">
        <authorList>
            <consortium name="RefSeq"/>
        </authorList>
    </citation>
    <scope>IDENTIFICATION</scope>
    <source>
        <tissue evidence="3">Gonads</tissue>
    </source>
</reference>
<dbReference type="KEGG" id="lak:106156367"/>
<keyword evidence="2" id="KW-1185">Reference proteome</keyword>
<protein>
    <submittedName>
        <fullName evidence="3">UPF0598 protein CG30010-like</fullName>
    </submittedName>
</protein>
<dbReference type="InParanoid" id="A0A1S3HLR8"/>
<dbReference type="PANTHER" id="PTHR31449:SF3">
    <property type="entry name" value="UPF0598 PROTEIN C8ORF82"/>
    <property type="match status" value="1"/>
</dbReference>
<proteinExistence type="inferred from homology"/>
<evidence type="ECO:0000256" key="1">
    <source>
        <dbReference type="ARBA" id="ARBA00006322"/>
    </source>
</evidence>
<accession>A0A1S3HLR8</accession>
<organism evidence="2 3">
    <name type="scientific">Lingula anatina</name>
    <name type="common">Brachiopod</name>
    <name type="synonym">Lingula unguis</name>
    <dbReference type="NCBI Taxonomy" id="7574"/>
    <lineage>
        <taxon>Eukaryota</taxon>
        <taxon>Metazoa</taxon>
        <taxon>Spiralia</taxon>
        <taxon>Lophotrochozoa</taxon>
        <taxon>Brachiopoda</taxon>
        <taxon>Linguliformea</taxon>
        <taxon>Lingulata</taxon>
        <taxon>Lingulida</taxon>
        <taxon>Linguloidea</taxon>
        <taxon>Lingulidae</taxon>
        <taxon>Lingula</taxon>
    </lineage>
</organism>
<gene>
    <name evidence="3" type="primary">LOC106156367</name>
</gene>
<evidence type="ECO:0000313" key="3">
    <source>
        <dbReference type="RefSeq" id="XP_013387043.1"/>
    </source>
</evidence>
<dbReference type="InterPro" id="IPR028108">
    <property type="entry name" value="DUF4505"/>
</dbReference>
<dbReference type="AlphaFoldDB" id="A0A1S3HLR8"/>
<comment type="similarity">
    <text evidence="1">Belongs to the UPF0598 family.</text>
</comment>
<dbReference type="RefSeq" id="XP_013387043.1">
    <property type="nucleotide sequence ID" value="XM_013531589.1"/>
</dbReference>